<feature type="domain" description="Myb/SANT-like DNA-binding" evidence="6">
    <location>
        <begin position="9"/>
        <end position="87"/>
    </location>
</feature>
<keyword evidence="3" id="KW-0805">Transcription regulation</keyword>
<comment type="subunit">
    <text evidence="1">Self-associates forming complexes of several hundred monomers.</text>
</comment>
<comment type="caution">
    <text evidence="7">The sequence shown here is derived from an EMBL/GenBank/DDBJ whole genome shotgun (WGS) entry which is preliminary data.</text>
</comment>
<evidence type="ECO:0000259" key="6">
    <source>
        <dbReference type="Pfam" id="PF13873"/>
    </source>
</evidence>
<accession>A0AAV1L6P1</accession>
<dbReference type="Pfam" id="PF13873">
    <property type="entry name" value="Myb_DNA-bind_5"/>
    <property type="match status" value="1"/>
</dbReference>
<dbReference type="PANTHER" id="PTHR23098">
    <property type="entry name" value="AGAP001331-PA-RELATED"/>
    <property type="match status" value="1"/>
</dbReference>
<reference evidence="7 8" key="1">
    <citation type="submission" date="2023-11" db="EMBL/GenBank/DDBJ databases">
        <authorList>
            <person name="Hedman E."/>
            <person name="Englund M."/>
            <person name="Stromberg M."/>
            <person name="Nyberg Akerstrom W."/>
            <person name="Nylinder S."/>
            <person name="Jareborg N."/>
            <person name="Kallberg Y."/>
            <person name="Kronander E."/>
        </authorList>
    </citation>
    <scope>NUCLEOTIDE SEQUENCE [LARGE SCALE GENOMIC DNA]</scope>
</reference>
<sequence>MNNDNSFAKKTRVSYEQREKMLEFMVAHPDFARHRVTGADAAREKIKLQAELASLLNSCATGAYKSADKWIKCWQDWRSDVKAKVAKIRRAQQQNGGGPRPAPLSAMEESLMAFIGYEAAEGIAVADTLEIPESNIEDSDEGTEHIPGVENTRTTKTQHRLEECLETQAAAKVQLSQSLNNLAAAINNLAAALNSMAITTNKV</sequence>
<keyword evidence="4" id="KW-0804">Transcription</keyword>
<comment type="function">
    <text evidence="5">Involved in transvection phenomena (= synapsis-dependent gene expression), where the synaptic pairing of chromosomes carrying genes with which zeste interacts influences the expression of these genes. Zeste binds to DNA and stimulates transcription from a nearby promoter.</text>
</comment>
<evidence type="ECO:0000256" key="1">
    <source>
        <dbReference type="ARBA" id="ARBA00011764"/>
    </source>
</evidence>
<protein>
    <recommendedName>
        <fullName evidence="2">Regulatory protein zeste</fullName>
    </recommendedName>
</protein>
<dbReference type="EMBL" id="CAVLGL010000084">
    <property type="protein sequence ID" value="CAK1589719.1"/>
    <property type="molecule type" value="Genomic_DNA"/>
</dbReference>
<name>A0AAV1L6P1_9NEOP</name>
<evidence type="ECO:0000256" key="2">
    <source>
        <dbReference type="ARBA" id="ARBA00016807"/>
    </source>
</evidence>
<organism evidence="7 8">
    <name type="scientific">Parnassius mnemosyne</name>
    <name type="common">clouded apollo</name>
    <dbReference type="NCBI Taxonomy" id="213953"/>
    <lineage>
        <taxon>Eukaryota</taxon>
        <taxon>Metazoa</taxon>
        <taxon>Ecdysozoa</taxon>
        <taxon>Arthropoda</taxon>
        <taxon>Hexapoda</taxon>
        <taxon>Insecta</taxon>
        <taxon>Pterygota</taxon>
        <taxon>Neoptera</taxon>
        <taxon>Endopterygota</taxon>
        <taxon>Lepidoptera</taxon>
        <taxon>Glossata</taxon>
        <taxon>Ditrysia</taxon>
        <taxon>Papilionoidea</taxon>
        <taxon>Papilionidae</taxon>
        <taxon>Parnassiinae</taxon>
        <taxon>Parnassini</taxon>
        <taxon>Parnassius</taxon>
        <taxon>Driopa</taxon>
    </lineage>
</organism>
<evidence type="ECO:0000313" key="7">
    <source>
        <dbReference type="EMBL" id="CAK1589719.1"/>
    </source>
</evidence>
<dbReference type="PANTHER" id="PTHR23098:SF16">
    <property type="entry name" value="REGULATORY PROTEIN ZESTE"/>
    <property type="match status" value="1"/>
</dbReference>
<dbReference type="InterPro" id="IPR028002">
    <property type="entry name" value="Myb_DNA-bind_5"/>
</dbReference>
<dbReference type="GO" id="GO:0005634">
    <property type="term" value="C:nucleus"/>
    <property type="evidence" value="ECO:0007669"/>
    <property type="project" value="TreeGrafter"/>
</dbReference>
<evidence type="ECO:0000256" key="4">
    <source>
        <dbReference type="ARBA" id="ARBA00023163"/>
    </source>
</evidence>
<evidence type="ECO:0000313" key="8">
    <source>
        <dbReference type="Proteomes" id="UP001314205"/>
    </source>
</evidence>
<gene>
    <name evidence="7" type="ORF">PARMNEM_LOCUS10173</name>
</gene>
<evidence type="ECO:0000256" key="3">
    <source>
        <dbReference type="ARBA" id="ARBA00023015"/>
    </source>
</evidence>
<dbReference type="AlphaFoldDB" id="A0AAV1L6P1"/>
<keyword evidence="8" id="KW-1185">Reference proteome</keyword>
<proteinExistence type="predicted"/>
<dbReference type="Proteomes" id="UP001314205">
    <property type="component" value="Unassembled WGS sequence"/>
</dbReference>
<evidence type="ECO:0000256" key="5">
    <source>
        <dbReference type="ARBA" id="ARBA00025466"/>
    </source>
</evidence>